<reference evidence="1 2" key="1">
    <citation type="submission" date="2017-10" db="EMBL/GenBank/DDBJ databases">
        <title>Bifidobacterium genomics.</title>
        <authorList>
            <person name="Lugli G.A."/>
            <person name="Milani C."/>
            <person name="Mancabelli L."/>
        </authorList>
    </citation>
    <scope>NUCLEOTIDE SEQUENCE [LARGE SCALE GENOMIC DNA]</scope>
    <source>
        <strain evidence="1 2">1744B</strain>
    </source>
</reference>
<comment type="caution">
    <text evidence="1">The sequence shown here is derived from an EMBL/GenBank/DDBJ whole genome shotgun (WGS) entry which is preliminary data.</text>
</comment>
<organism evidence="1 2">
    <name type="scientific">Bifidobacterium pseudolongum subsp. globosum</name>
    <dbReference type="NCBI Taxonomy" id="1690"/>
    <lineage>
        <taxon>Bacteria</taxon>
        <taxon>Bacillati</taxon>
        <taxon>Actinomycetota</taxon>
        <taxon>Actinomycetes</taxon>
        <taxon>Bifidobacteriales</taxon>
        <taxon>Bifidobacteriaceae</taxon>
        <taxon>Bifidobacterium</taxon>
    </lineage>
</organism>
<dbReference type="AlphaFoldDB" id="A0A2N3QX82"/>
<sequence>MVRQLVDVMARDLGVPRIPGDDAEGHALTTRTVFAALRFWMQAFCIDDGYGGAMGIAPAAVELNARDWITRLHAVYPWLTHTFTPAMIHQYCLALVGIGDLAKTDDGMLRCTKPHDVMVKVKGGAPLTIQLGLRDLSAQDWKGCTLSGALVFAGAGNREGMAVFEPDMIDPRLSYRDELLFLATWPNNRNYRWH</sequence>
<protein>
    <submittedName>
        <fullName evidence="1">Uncharacterized protein</fullName>
    </submittedName>
</protein>
<evidence type="ECO:0000313" key="2">
    <source>
        <dbReference type="Proteomes" id="UP000233783"/>
    </source>
</evidence>
<evidence type="ECO:0000313" key="1">
    <source>
        <dbReference type="EMBL" id="PKU97321.1"/>
    </source>
</evidence>
<accession>A0A2N3QX82</accession>
<dbReference type="EMBL" id="PCHB01000007">
    <property type="protein sequence ID" value="PKU97321.1"/>
    <property type="molecule type" value="Genomic_DNA"/>
</dbReference>
<dbReference type="RefSeq" id="WP_026643765.1">
    <property type="nucleotide sequence ID" value="NZ_JBKZBJ010000015.1"/>
</dbReference>
<name>A0A2N3QX82_9BIFI</name>
<dbReference type="GeneID" id="89492597"/>
<dbReference type="Proteomes" id="UP000233783">
    <property type="component" value="Unassembled WGS sequence"/>
</dbReference>
<gene>
    <name evidence="1" type="ORF">CQR56_0789</name>
</gene>
<proteinExistence type="predicted"/>